<dbReference type="EMBL" id="VAHF01000003">
    <property type="protein sequence ID" value="TXG67798.1"/>
    <property type="molecule type" value="Genomic_DNA"/>
</dbReference>
<dbReference type="PROSITE" id="PS50042">
    <property type="entry name" value="CNMP_BINDING_3"/>
    <property type="match status" value="1"/>
</dbReference>
<protein>
    <recommendedName>
        <fullName evidence="2">Cyclic nucleotide-binding domain-containing protein</fullName>
    </recommendedName>
</protein>
<sequence>MSTNCFVDFVVKKGSSLDGDMLEEFRTWSIELLHELCDCAKPVSYAEHAEIVRRGSSIDEMLFLVQGKLRTYSFMSADTGSAGSPPHFEISINHLKDSEFCGKNWLLGFKLNVFIKHQTSTQVQEPPVESQPPQAPPPPAESLAQQLTSGI</sequence>
<dbReference type="InterPro" id="IPR014710">
    <property type="entry name" value="RmlC-like_jellyroll"/>
</dbReference>
<dbReference type="Gene3D" id="2.60.120.10">
    <property type="entry name" value="Jelly Rolls"/>
    <property type="match status" value="1"/>
</dbReference>
<feature type="compositionally biased region" description="Pro residues" evidence="1">
    <location>
        <begin position="129"/>
        <end position="140"/>
    </location>
</feature>
<dbReference type="SUPFAM" id="SSF51206">
    <property type="entry name" value="cAMP-binding domain-like"/>
    <property type="match status" value="1"/>
</dbReference>
<feature type="region of interest" description="Disordered" evidence="1">
    <location>
        <begin position="122"/>
        <end position="151"/>
    </location>
</feature>
<reference evidence="4" key="1">
    <citation type="journal article" date="2019" name="Gigascience">
        <title>De novo genome assembly of the endangered Acer yangbiense, a plant species with extremely small populations endemic to Yunnan Province, China.</title>
        <authorList>
            <person name="Yang J."/>
            <person name="Wariss H.M."/>
            <person name="Tao L."/>
            <person name="Zhang R."/>
            <person name="Yun Q."/>
            <person name="Hollingsworth P."/>
            <person name="Dao Z."/>
            <person name="Luo G."/>
            <person name="Guo H."/>
            <person name="Ma Y."/>
            <person name="Sun W."/>
        </authorList>
    </citation>
    <scope>NUCLEOTIDE SEQUENCE [LARGE SCALE GENOMIC DNA]</scope>
    <source>
        <strain evidence="4">cv. Malutang</strain>
    </source>
</reference>
<organism evidence="3 4">
    <name type="scientific">Acer yangbiense</name>
    <dbReference type="NCBI Taxonomy" id="1000413"/>
    <lineage>
        <taxon>Eukaryota</taxon>
        <taxon>Viridiplantae</taxon>
        <taxon>Streptophyta</taxon>
        <taxon>Embryophyta</taxon>
        <taxon>Tracheophyta</taxon>
        <taxon>Spermatophyta</taxon>
        <taxon>Magnoliopsida</taxon>
        <taxon>eudicotyledons</taxon>
        <taxon>Gunneridae</taxon>
        <taxon>Pentapetalae</taxon>
        <taxon>rosids</taxon>
        <taxon>malvids</taxon>
        <taxon>Sapindales</taxon>
        <taxon>Sapindaceae</taxon>
        <taxon>Hippocastanoideae</taxon>
        <taxon>Acereae</taxon>
        <taxon>Acer</taxon>
    </lineage>
</organism>
<dbReference type="Proteomes" id="UP000323000">
    <property type="component" value="Chromosome 3"/>
</dbReference>
<feature type="compositionally biased region" description="Low complexity" evidence="1">
    <location>
        <begin position="141"/>
        <end position="151"/>
    </location>
</feature>
<keyword evidence="4" id="KW-1185">Reference proteome</keyword>
<accession>A0A5C7IFI3</accession>
<dbReference type="CDD" id="cd00038">
    <property type="entry name" value="CAP_ED"/>
    <property type="match status" value="1"/>
</dbReference>
<proteinExistence type="predicted"/>
<evidence type="ECO:0000259" key="2">
    <source>
        <dbReference type="PROSITE" id="PS50042"/>
    </source>
</evidence>
<dbReference type="AlphaFoldDB" id="A0A5C7IFI3"/>
<dbReference type="OrthoDB" id="421226at2759"/>
<feature type="domain" description="Cyclic nucleotide-binding" evidence="2">
    <location>
        <begin position="24"/>
        <end position="107"/>
    </location>
</feature>
<gene>
    <name evidence="3" type="ORF">EZV62_009073</name>
</gene>
<name>A0A5C7IFI3_9ROSI</name>
<comment type="caution">
    <text evidence="3">The sequence shown here is derived from an EMBL/GenBank/DDBJ whole genome shotgun (WGS) entry which is preliminary data.</text>
</comment>
<dbReference type="InterPro" id="IPR018490">
    <property type="entry name" value="cNMP-bd_dom_sf"/>
</dbReference>
<evidence type="ECO:0000256" key="1">
    <source>
        <dbReference type="SAM" id="MobiDB-lite"/>
    </source>
</evidence>
<evidence type="ECO:0000313" key="3">
    <source>
        <dbReference type="EMBL" id="TXG67798.1"/>
    </source>
</evidence>
<evidence type="ECO:0000313" key="4">
    <source>
        <dbReference type="Proteomes" id="UP000323000"/>
    </source>
</evidence>
<dbReference type="InterPro" id="IPR000595">
    <property type="entry name" value="cNMP-bd_dom"/>
</dbReference>